<evidence type="ECO:0000313" key="10">
    <source>
        <dbReference type="Proteomes" id="UP000265643"/>
    </source>
</evidence>
<keyword evidence="10" id="KW-1185">Reference proteome</keyword>
<dbReference type="Pfam" id="PF03610">
    <property type="entry name" value="EIIA-man"/>
    <property type="match status" value="1"/>
</dbReference>
<evidence type="ECO:0000256" key="3">
    <source>
        <dbReference type="ARBA" id="ARBA00022490"/>
    </source>
</evidence>
<keyword evidence="6" id="KW-0598">Phosphotransferase system</keyword>
<dbReference type="RefSeq" id="WP_117602882.1">
    <property type="nucleotide sequence ID" value="NZ_BHGK01000001.1"/>
</dbReference>
<dbReference type="CDD" id="cd00006">
    <property type="entry name" value="PTS_IIA_man"/>
    <property type="match status" value="1"/>
</dbReference>
<sequence>MIGIVIASHGEFCVGLKGTTEMFTGEIENCEVAPLRPGVSAEEYDEILEAAIDKVDDGNGVIVLTDLKGGTPYNRSAGLVFKGKNIKVATGMNLPMLMSIVFDDRSNGKIDEIFDNALNEAGNGIDQIAIG</sequence>
<evidence type="ECO:0000256" key="1">
    <source>
        <dbReference type="ARBA" id="ARBA00004496"/>
    </source>
</evidence>
<keyword evidence="4" id="KW-0762">Sugar transport</keyword>
<dbReference type="GO" id="GO:0016301">
    <property type="term" value="F:kinase activity"/>
    <property type="evidence" value="ECO:0007669"/>
    <property type="project" value="UniProtKB-KW"/>
</dbReference>
<feature type="domain" description="PTS EIIA type-4" evidence="8">
    <location>
        <begin position="1"/>
        <end position="125"/>
    </location>
</feature>
<keyword evidence="5" id="KW-0808">Transferase</keyword>
<comment type="caution">
    <text evidence="9">The sequence shown here is derived from an EMBL/GenBank/DDBJ whole genome shotgun (WGS) entry which is preliminary data.</text>
</comment>
<evidence type="ECO:0000256" key="6">
    <source>
        <dbReference type="ARBA" id="ARBA00022683"/>
    </source>
</evidence>
<comment type="subcellular location">
    <subcellularLocation>
        <location evidence="1">Cytoplasm</location>
    </subcellularLocation>
</comment>
<dbReference type="InterPro" id="IPR051471">
    <property type="entry name" value="Bacterial_PTS_sugar_comp"/>
</dbReference>
<gene>
    <name evidence="9" type="ORF">KGMB01110_14400</name>
</gene>
<evidence type="ECO:0000256" key="7">
    <source>
        <dbReference type="ARBA" id="ARBA00022777"/>
    </source>
</evidence>
<dbReference type="Gene3D" id="3.40.50.510">
    <property type="entry name" value="Phosphotransferase system, mannose-type IIA component"/>
    <property type="match status" value="1"/>
</dbReference>
<evidence type="ECO:0000313" key="9">
    <source>
        <dbReference type="EMBL" id="GCA67004.1"/>
    </source>
</evidence>
<protein>
    <recommendedName>
        <fullName evidence="8">PTS EIIA type-4 domain-containing protein</fullName>
    </recommendedName>
</protein>
<evidence type="ECO:0000256" key="5">
    <source>
        <dbReference type="ARBA" id="ARBA00022679"/>
    </source>
</evidence>
<proteinExistence type="predicted"/>
<name>A0A391NZH7_9FIRM</name>
<dbReference type="Proteomes" id="UP000265643">
    <property type="component" value="Unassembled WGS sequence"/>
</dbReference>
<dbReference type="SUPFAM" id="SSF53062">
    <property type="entry name" value="PTS system fructose IIA component-like"/>
    <property type="match status" value="1"/>
</dbReference>
<organism evidence="9 10">
    <name type="scientific">Mediterraneibacter butyricigenes</name>
    <dbReference type="NCBI Taxonomy" id="2316025"/>
    <lineage>
        <taxon>Bacteria</taxon>
        <taxon>Bacillati</taxon>
        <taxon>Bacillota</taxon>
        <taxon>Clostridia</taxon>
        <taxon>Lachnospirales</taxon>
        <taxon>Lachnospiraceae</taxon>
        <taxon>Mediterraneibacter</taxon>
    </lineage>
</organism>
<dbReference type="InterPro" id="IPR036662">
    <property type="entry name" value="PTS_EIIA_man-typ_sf"/>
</dbReference>
<keyword evidence="7" id="KW-0418">Kinase</keyword>
<dbReference type="EMBL" id="BHGK01000001">
    <property type="protein sequence ID" value="GCA67004.1"/>
    <property type="molecule type" value="Genomic_DNA"/>
</dbReference>
<keyword evidence="3" id="KW-0963">Cytoplasm</keyword>
<dbReference type="InterPro" id="IPR033887">
    <property type="entry name" value="PTS_IIA_man"/>
</dbReference>
<evidence type="ECO:0000256" key="2">
    <source>
        <dbReference type="ARBA" id="ARBA00022448"/>
    </source>
</evidence>
<evidence type="ECO:0000256" key="4">
    <source>
        <dbReference type="ARBA" id="ARBA00022597"/>
    </source>
</evidence>
<dbReference type="GO" id="GO:0009401">
    <property type="term" value="P:phosphoenolpyruvate-dependent sugar phosphotransferase system"/>
    <property type="evidence" value="ECO:0007669"/>
    <property type="project" value="UniProtKB-KW"/>
</dbReference>
<reference evidence="10" key="1">
    <citation type="submission" date="2018-09" db="EMBL/GenBank/DDBJ databases">
        <title>Draft Genome Sequence of Mediterraneibacter sp. KCTC 15684.</title>
        <authorList>
            <person name="Kim J.S."/>
            <person name="Han K.I."/>
            <person name="Suh M.K."/>
            <person name="Lee K.C."/>
            <person name="Eom M.K."/>
            <person name="Lee J.H."/>
            <person name="Park S.H."/>
            <person name="Kang S.W."/>
            <person name="Park J.E."/>
            <person name="Oh B.S."/>
            <person name="Yu S.Y."/>
            <person name="Choi S.H."/>
            <person name="Lee D.H."/>
            <person name="Yoon H."/>
            <person name="Kim B."/>
            <person name="Yang S.J."/>
            <person name="Lee J.S."/>
        </authorList>
    </citation>
    <scope>NUCLEOTIDE SEQUENCE [LARGE SCALE GENOMIC DNA]</scope>
    <source>
        <strain evidence="10">KCTC 15684</strain>
    </source>
</reference>
<dbReference type="PANTHER" id="PTHR33799:SF1">
    <property type="entry name" value="PTS SYSTEM MANNOSE-SPECIFIC EIIAB COMPONENT-RELATED"/>
    <property type="match status" value="1"/>
</dbReference>
<keyword evidence="2" id="KW-0813">Transport</keyword>
<accession>A0A391NZH7</accession>
<dbReference type="PANTHER" id="PTHR33799">
    <property type="entry name" value="PTS PERMEASE-RELATED-RELATED"/>
    <property type="match status" value="1"/>
</dbReference>
<dbReference type="PROSITE" id="PS51096">
    <property type="entry name" value="PTS_EIIA_TYPE_4"/>
    <property type="match status" value="1"/>
</dbReference>
<dbReference type="InterPro" id="IPR004701">
    <property type="entry name" value="PTS_EIIA_man-typ"/>
</dbReference>
<dbReference type="GO" id="GO:0016020">
    <property type="term" value="C:membrane"/>
    <property type="evidence" value="ECO:0007669"/>
    <property type="project" value="InterPro"/>
</dbReference>
<dbReference type="AlphaFoldDB" id="A0A391NZH7"/>
<dbReference type="GO" id="GO:0005737">
    <property type="term" value="C:cytoplasm"/>
    <property type="evidence" value="ECO:0007669"/>
    <property type="project" value="UniProtKB-SubCell"/>
</dbReference>
<evidence type="ECO:0000259" key="8">
    <source>
        <dbReference type="PROSITE" id="PS51096"/>
    </source>
</evidence>